<name>A0A1H3UC85_9ACTN</name>
<dbReference type="AlphaFoldDB" id="A0A1H3UC85"/>
<gene>
    <name evidence="1" type="ORF">SAMN05421684_6915</name>
</gene>
<dbReference type="RefSeq" id="WP_239083542.1">
    <property type="nucleotide sequence ID" value="NZ_BOND01000005.1"/>
</dbReference>
<organism evidence="1 2">
    <name type="scientific">Asanoa ishikariensis</name>
    <dbReference type="NCBI Taxonomy" id="137265"/>
    <lineage>
        <taxon>Bacteria</taxon>
        <taxon>Bacillati</taxon>
        <taxon>Actinomycetota</taxon>
        <taxon>Actinomycetes</taxon>
        <taxon>Micromonosporales</taxon>
        <taxon>Micromonosporaceae</taxon>
        <taxon>Asanoa</taxon>
    </lineage>
</organism>
<evidence type="ECO:0000313" key="2">
    <source>
        <dbReference type="Proteomes" id="UP000199632"/>
    </source>
</evidence>
<dbReference type="EMBL" id="FNQB01000004">
    <property type="protein sequence ID" value="SDZ59651.1"/>
    <property type="molecule type" value="Genomic_DNA"/>
</dbReference>
<sequence>MSNAASVISPIHVIVTCANRKTAAVPDELRLGGLKVHSAQQRFPVWAERLATTDCPRVPAIDLYAGEHWHGARALRQTLSSAANLWVCSAGYGLVAADAPLAPYAATFAPGADDSAGSSPTEMREWWRQLTRWNWSAEAGPRSFADLARQNPQGVIIAVLSESYMRACSDDLREAVACLNDREQFAIFGPPNRCTELDEFVVPVTGALRPVVGGSMQALNVRAANHLLRAAGDRFSYSALCKLAQEATEAAAPDPGRRPAGQKLGDDEVREYIRRALAEGRSSATGLLRRLRASGQSCEQARFHALFAAIAGEVQG</sequence>
<reference evidence="2" key="1">
    <citation type="submission" date="2016-10" db="EMBL/GenBank/DDBJ databases">
        <authorList>
            <person name="Varghese N."/>
            <person name="Submissions S."/>
        </authorList>
    </citation>
    <scope>NUCLEOTIDE SEQUENCE [LARGE SCALE GENOMIC DNA]</scope>
    <source>
        <strain evidence="2">DSM 44718</strain>
    </source>
</reference>
<accession>A0A1H3UC85</accession>
<keyword evidence="2" id="KW-1185">Reference proteome</keyword>
<evidence type="ECO:0008006" key="3">
    <source>
        <dbReference type="Google" id="ProtNLM"/>
    </source>
</evidence>
<evidence type="ECO:0000313" key="1">
    <source>
        <dbReference type="EMBL" id="SDZ59651.1"/>
    </source>
</evidence>
<dbReference type="STRING" id="137265.SAMN05421684_6915"/>
<protein>
    <recommendedName>
        <fullName evidence="3">TgtA5 cluster protein 2</fullName>
    </recommendedName>
</protein>
<dbReference type="Proteomes" id="UP000199632">
    <property type="component" value="Unassembled WGS sequence"/>
</dbReference>
<proteinExistence type="predicted"/>